<accession>A0AAV0TKC6</accession>
<feature type="region of interest" description="Disordered" evidence="1">
    <location>
        <begin position="1"/>
        <end position="21"/>
    </location>
</feature>
<protein>
    <recommendedName>
        <fullName evidence="2">PH domain-containing protein</fullName>
    </recommendedName>
</protein>
<feature type="compositionally biased region" description="Low complexity" evidence="1">
    <location>
        <begin position="1"/>
        <end position="17"/>
    </location>
</feature>
<gene>
    <name evidence="3" type="ORF">HBR001_LOCUS3096</name>
</gene>
<dbReference type="InterPro" id="IPR001849">
    <property type="entry name" value="PH_domain"/>
</dbReference>
<dbReference type="AlphaFoldDB" id="A0AAV0TKC6"/>
<reference evidence="3" key="1">
    <citation type="submission" date="2022-12" db="EMBL/GenBank/DDBJ databases">
        <authorList>
            <person name="Webb A."/>
        </authorList>
    </citation>
    <scope>NUCLEOTIDE SEQUENCE</scope>
    <source>
        <strain evidence="3">Hp1</strain>
    </source>
</reference>
<dbReference type="InterPro" id="IPR011993">
    <property type="entry name" value="PH-like_dom_sf"/>
</dbReference>
<evidence type="ECO:0000259" key="2">
    <source>
        <dbReference type="PROSITE" id="PS50003"/>
    </source>
</evidence>
<organism evidence="3 4">
    <name type="scientific">Hyaloperonospora brassicae</name>
    <name type="common">Brassica downy mildew</name>
    <name type="synonym">Peronospora brassicae</name>
    <dbReference type="NCBI Taxonomy" id="162125"/>
    <lineage>
        <taxon>Eukaryota</taxon>
        <taxon>Sar</taxon>
        <taxon>Stramenopiles</taxon>
        <taxon>Oomycota</taxon>
        <taxon>Peronosporomycetes</taxon>
        <taxon>Peronosporales</taxon>
        <taxon>Peronosporaceae</taxon>
        <taxon>Hyaloperonospora</taxon>
    </lineage>
</organism>
<dbReference type="EMBL" id="CANTFL010000478">
    <property type="protein sequence ID" value="CAI5723348.1"/>
    <property type="molecule type" value="Genomic_DNA"/>
</dbReference>
<keyword evidence="4" id="KW-1185">Reference proteome</keyword>
<dbReference type="Gene3D" id="2.30.29.30">
    <property type="entry name" value="Pleckstrin-homology domain (PH domain)/Phosphotyrosine-binding domain (PTB)"/>
    <property type="match status" value="1"/>
</dbReference>
<comment type="caution">
    <text evidence="3">The sequence shown here is derived from an EMBL/GenBank/DDBJ whole genome shotgun (WGS) entry which is preliminary data.</text>
</comment>
<dbReference type="SMART" id="SM00233">
    <property type="entry name" value="PH"/>
    <property type="match status" value="1"/>
</dbReference>
<evidence type="ECO:0000256" key="1">
    <source>
        <dbReference type="SAM" id="MobiDB-lite"/>
    </source>
</evidence>
<sequence length="403" mass="44347">MTSSRPPLASSTSSLSLVGGPEELNTDISSRVLCCGPLEKRRDGAVRGGWASRLFVLTPEALYYYRKTAESELLGEERGHIALASITRVRAMPQDEAPATTAEVGVEHYYLEICTEDHLYLMRTLLREASTCESWSTAIEEQRKVLRVGKGEQCTSSSTIVASAEVLPSPTLLARNHDTSTRFDASQPRVAMVSVVHASKQDAQPAEKVIKRRIEWGERLDLGVIPQGGACVMLLQNGGLGRIGTQALMSNWDSGRACWIEVADAECPTEVEISVSCKVLSQKNRSRSTKPSCAQERLPKWMEWVDEGASIGFLLMCLFVHLLYGVDGFHWSHKCCLTVGAALAISTILNGSARSSPTPVPTPRYLSPTNFLPKLQFTLIVHRCRIKREGMEYTYPQATSGQE</sequence>
<proteinExistence type="predicted"/>
<name>A0AAV0TKC6_HYABA</name>
<dbReference type="PROSITE" id="PS50003">
    <property type="entry name" value="PH_DOMAIN"/>
    <property type="match status" value="1"/>
</dbReference>
<evidence type="ECO:0000313" key="3">
    <source>
        <dbReference type="EMBL" id="CAI5723348.1"/>
    </source>
</evidence>
<evidence type="ECO:0000313" key="4">
    <source>
        <dbReference type="Proteomes" id="UP001162031"/>
    </source>
</evidence>
<feature type="domain" description="PH" evidence="2">
    <location>
        <begin position="31"/>
        <end position="144"/>
    </location>
</feature>
<dbReference type="SUPFAM" id="SSF50729">
    <property type="entry name" value="PH domain-like"/>
    <property type="match status" value="1"/>
</dbReference>
<dbReference type="Proteomes" id="UP001162031">
    <property type="component" value="Unassembled WGS sequence"/>
</dbReference>